<feature type="compositionally biased region" description="Basic and acidic residues" evidence="1">
    <location>
        <begin position="1046"/>
        <end position="1055"/>
    </location>
</feature>
<reference evidence="3" key="1">
    <citation type="submission" date="2020-06" db="EMBL/GenBank/DDBJ databases">
        <authorList>
            <consortium name="Plant Systems Biology data submission"/>
        </authorList>
    </citation>
    <scope>NUCLEOTIDE SEQUENCE</scope>
    <source>
        <strain evidence="3">D6</strain>
    </source>
</reference>
<dbReference type="EMBL" id="CAICTM010000670">
    <property type="protein sequence ID" value="CAB9514737.1"/>
    <property type="molecule type" value="Genomic_DNA"/>
</dbReference>
<feature type="domain" description="CRAL-TRIO" evidence="2">
    <location>
        <begin position="1189"/>
        <end position="1416"/>
    </location>
</feature>
<dbReference type="Proteomes" id="UP001153069">
    <property type="component" value="Unassembled WGS sequence"/>
</dbReference>
<dbReference type="SUPFAM" id="SSF52087">
    <property type="entry name" value="CRAL/TRIO domain"/>
    <property type="match status" value="1"/>
</dbReference>
<feature type="region of interest" description="Disordered" evidence="1">
    <location>
        <begin position="524"/>
        <end position="585"/>
    </location>
</feature>
<feature type="region of interest" description="Disordered" evidence="1">
    <location>
        <begin position="248"/>
        <end position="275"/>
    </location>
</feature>
<dbReference type="InterPro" id="IPR052578">
    <property type="entry name" value="PI_Transfer_CRAL-TRIO"/>
</dbReference>
<name>A0A9N8HJ66_9STRA</name>
<comment type="caution">
    <text evidence="3">The sequence shown here is derived from an EMBL/GenBank/DDBJ whole genome shotgun (WGS) entry which is preliminary data.</text>
</comment>
<feature type="region of interest" description="Disordered" evidence="1">
    <location>
        <begin position="306"/>
        <end position="325"/>
    </location>
</feature>
<dbReference type="CDD" id="cd00170">
    <property type="entry name" value="SEC14"/>
    <property type="match status" value="1"/>
</dbReference>
<organism evidence="3 4">
    <name type="scientific">Seminavis robusta</name>
    <dbReference type="NCBI Taxonomy" id="568900"/>
    <lineage>
        <taxon>Eukaryota</taxon>
        <taxon>Sar</taxon>
        <taxon>Stramenopiles</taxon>
        <taxon>Ochrophyta</taxon>
        <taxon>Bacillariophyta</taxon>
        <taxon>Bacillariophyceae</taxon>
        <taxon>Bacillariophycidae</taxon>
        <taxon>Naviculales</taxon>
        <taxon>Naviculaceae</taxon>
        <taxon>Seminavis</taxon>
    </lineage>
</organism>
<accession>A0A9N8HJ66</accession>
<evidence type="ECO:0000313" key="3">
    <source>
        <dbReference type="EMBL" id="CAB9514737.1"/>
    </source>
</evidence>
<dbReference type="OrthoDB" id="75724at2759"/>
<feature type="compositionally biased region" description="Basic and acidic residues" evidence="1">
    <location>
        <begin position="266"/>
        <end position="275"/>
    </location>
</feature>
<dbReference type="PROSITE" id="PS50191">
    <property type="entry name" value="CRAL_TRIO"/>
    <property type="match status" value="1"/>
</dbReference>
<evidence type="ECO:0000256" key="1">
    <source>
        <dbReference type="SAM" id="MobiDB-lite"/>
    </source>
</evidence>
<dbReference type="GO" id="GO:0008526">
    <property type="term" value="F:phosphatidylinositol transfer activity"/>
    <property type="evidence" value="ECO:0007669"/>
    <property type="project" value="TreeGrafter"/>
</dbReference>
<gene>
    <name evidence="3" type="ORF">SEMRO_671_G184890.1</name>
</gene>
<feature type="compositionally biased region" description="Basic and acidic residues" evidence="1">
    <location>
        <begin position="571"/>
        <end position="582"/>
    </location>
</feature>
<dbReference type="PANTHER" id="PTHR45824">
    <property type="entry name" value="GH16843P"/>
    <property type="match status" value="1"/>
</dbReference>
<dbReference type="InterPro" id="IPR036865">
    <property type="entry name" value="CRAL-TRIO_dom_sf"/>
</dbReference>
<dbReference type="InterPro" id="IPR001251">
    <property type="entry name" value="CRAL-TRIO_dom"/>
</dbReference>
<sequence>MEMWPFTPGNNTNENLEEAASEIHHHQDEMETPPAMAEIIEASAVVPEPNSDNDDGVVTNGISIQVGRHKLTLDFDRVGAALTSWWIFCVNLLQRAWMNIKSFFQSLRASVDLNKIKSKLNDWMEQLRELGVLANQHFWQLHAAWLQHESTLWMQEKTGLPPDTIVTTLGSLALLLLLSILFVTRRRWIKRRARDRSQSLTWGNSDSIRGAKDRGFSLDLDLSAAQAPANSRTRWLFGWDYFWKKKKNTQGEPNHPQMAFRQHSTGSREHRDRSGSFDLFGNTDPFFGGGGEDNNPAMQHGIATGQRGPAIRNRHNSRPRTIPPIAYHGPIDKKLVYNTWTPPPSWTEASRSLMPHDTRMKLQREIVLDLSNDECLMNIREPSSRAAPLTLPVAQCSIHVNTPLIGGVLQIYVKDSSKDEWMEHTFDTANSAAQFQTDMLAIQLFGPALQRMYQALELIHQGSIACDGREYVCHDDEVSDEVPQGIGVAWDDAMRSLGSSIPSLRVALERLWWHHYSMNSLRLRAHNRARKQQKKGEKNAKKNNNNNPSSNSSVGSAPATEGEEDGGDTEAANKENTSKEDTTSTPSKIQNEYIYLSKDYVRKRLLLGPVDFFRLFVPRLPETALPRNESNKKRMEQLLRWRKRTATSSLLVQAYVKARIVVNKGWVLHRSLPTHYLTRRLAYDDNIDNSQRDSTVKNEIYEATVSRDVLTFVRPNEPDAFKTTEHWWQWRPKRIRTVISKYQAFSLVGEHMFRIPPNEDFPLNPHTDPVETFGSLRDMIEANPDLEFFVSAIFPESIKAVNVFVFVRSLPNGIDRAFDTTFSRYKKGTEEERDRKLSMMIQLNTSENKSWAEIGAIKFMTYLMRSVANDLDASTPNSDMGPSDRTPFPVIPVARVGKLRHFGGSLQQDRDMPNNYVSATCHVDHTQSRFNVFASVLLSMMEQGILRRNVFDLTYVLAAERQDELPERALGTVRPVRVSTLDIALPSAFVYGASRRREHNRRSTWNASNFQSIRNFHSITNTVGNLSSSTRSGLKRFASFESSDDDLSRSPRQRGDSPQSVGSESQRHVAKAEELLHSHKTASVTSEDPVEKAVNELIDILHKVRVPVRRDQLIMYKFGRNMPMSLLEAYSSSDGRLHDKELMSMSLLLLISRGDIRRHYIAASCNLKKAAIRIVETSAWRGQTFPIDRRMCRIELQSGQFFQQGCDLLGNPVFYYRNMGLGPWRKDADASVAAVLHRLEEAVQEFSAIKEDFKCTLIVLMGKPFQKFLEQKIAEHDSDSEHEEAQEDDFLGVSMKSHAAPDGNDGSSEDVARVANPRVNPEETWQVHTNNRLIKQLIELVSAHYPERLQRALVVVKPTQVVSLRKIVGSYTLNGFVSSAETRSKVTFLSTFAELNKYVSQEELVTIAGGDTPIDPEVFGLYK</sequence>
<protein>
    <recommendedName>
        <fullName evidence="2">CRAL-TRIO domain-containing protein</fullName>
    </recommendedName>
</protein>
<feature type="compositionally biased region" description="Basic residues" evidence="1">
    <location>
        <begin position="524"/>
        <end position="533"/>
    </location>
</feature>
<dbReference type="Pfam" id="PF00650">
    <property type="entry name" value="CRAL_TRIO"/>
    <property type="match status" value="1"/>
</dbReference>
<proteinExistence type="predicted"/>
<evidence type="ECO:0000259" key="2">
    <source>
        <dbReference type="PROSITE" id="PS50191"/>
    </source>
</evidence>
<evidence type="ECO:0000313" key="4">
    <source>
        <dbReference type="Proteomes" id="UP001153069"/>
    </source>
</evidence>
<keyword evidence="4" id="KW-1185">Reference proteome</keyword>
<dbReference type="PANTHER" id="PTHR45824:SF29">
    <property type="entry name" value="GH16843P"/>
    <property type="match status" value="1"/>
</dbReference>
<feature type="compositionally biased region" description="Low complexity" evidence="1">
    <location>
        <begin position="542"/>
        <end position="560"/>
    </location>
</feature>
<feature type="region of interest" description="Disordered" evidence="1">
    <location>
        <begin position="1042"/>
        <end position="1070"/>
    </location>
</feature>
<dbReference type="Gene3D" id="3.40.525.10">
    <property type="entry name" value="CRAL-TRIO lipid binding domain"/>
    <property type="match status" value="1"/>
</dbReference>